<dbReference type="GO" id="GO:0000166">
    <property type="term" value="F:nucleotide binding"/>
    <property type="evidence" value="ECO:0007669"/>
    <property type="project" value="UniProtKB-KW"/>
</dbReference>
<comment type="caution">
    <text evidence="6">The sequence shown here is derived from an EMBL/GenBank/DDBJ whole genome shotgun (WGS) entry which is preliminary data.</text>
</comment>
<dbReference type="InterPro" id="IPR051813">
    <property type="entry name" value="HepT_RNase_toxin"/>
</dbReference>
<keyword evidence="1" id="KW-0597">Phosphoprotein</keyword>
<dbReference type="GO" id="GO:0110001">
    <property type="term" value="C:toxin-antitoxin complex"/>
    <property type="evidence" value="ECO:0007669"/>
    <property type="project" value="InterPro"/>
</dbReference>
<reference evidence="6 7" key="1">
    <citation type="submission" date="2018-04" db="EMBL/GenBank/DDBJ databases">
        <title>Genomic Encyclopedia of Type Strains, Phase IV (KMG-IV): sequencing the most valuable type-strain genomes for metagenomic binning, comparative biology and taxonomic classification.</title>
        <authorList>
            <person name="Goeker M."/>
        </authorList>
    </citation>
    <scope>NUCLEOTIDE SEQUENCE [LARGE SCALE GENOMIC DNA]</scope>
    <source>
        <strain evidence="6 7">DSM 14823</strain>
    </source>
</reference>
<keyword evidence="7" id="KW-1185">Reference proteome</keyword>
<dbReference type="InterPro" id="IPR008201">
    <property type="entry name" value="HepT-like"/>
</dbReference>
<dbReference type="GO" id="GO:0016787">
    <property type="term" value="F:hydrolase activity"/>
    <property type="evidence" value="ECO:0007669"/>
    <property type="project" value="UniProtKB-KW"/>
</dbReference>
<dbReference type="AlphaFoldDB" id="A0A2U1APS2"/>
<keyword evidence="3" id="KW-0540">Nuclease</keyword>
<organism evidence="6 7">
    <name type="scientific">Victivallis vadensis</name>
    <dbReference type="NCBI Taxonomy" id="172901"/>
    <lineage>
        <taxon>Bacteria</taxon>
        <taxon>Pseudomonadati</taxon>
        <taxon>Lentisphaerota</taxon>
        <taxon>Lentisphaeria</taxon>
        <taxon>Victivallales</taxon>
        <taxon>Victivallaceae</taxon>
        <taxon>Victivallis</taxon>
    </lineage>
</organism>
<dbReference type="Pfam" id="PF01934">
    <property type="entry name" value="HepT-like"/>
    <property type="match status" value="1"/>
</dbReference>
<dbReference type="GeneID" id="78296336"/>
<keyword evidence="5" id="KW-0378">Hydrolase</keyword>
<name>A0A2U1APS2_9BACT</name>
<evidence type="ECO:0000256" key="4">
    <source>
        <dbReference type="ARBA" id="ARBA00022741"/>
    </source>
</evidence>
<accession>A0A2U1APS2</accession>
<dbReference type="Proteomes" id="UP000245959">
    <property type="component" value="Unassembled WGS sequence"/>
</dbReference>
<dbReference type="EMBL" id="QEKH01000026">
    <property type="protein sequence ID" value="PVY38429.1"/>
    <property type="molecule type" value="Genomic_DNA"/>
</dbReference>
<dbReference type="PANTHER" id="PTHR34139">
    <property type="entry name" value="UPF0331 PROTEIN MJ0127"/>
    <property type="match status" value="1"/>
</dbReference>
<evidence type="ECO:0000256" key="3">
    <source>
        <dbReference type="ARBA" id="ARBA00022722"/>
    </source>
</evidence>
<evidence type="ECO:0000313" key="7">
    <source>
        <dbReference type="Proteomes" id="UP000245959"/>
    </source>
</evidence>
<evidence type="ECO:0000313" key="6">
    <source>
        <dbReference type="EMBL" id="PVY38429.1"/>
    </source>
</evidence>
<dbReference type="GO" id="GO:0004540">
    <property type="term" value="F:RNA nuclease activity"/>
    <property type="evidence" value="ECO:0007669"/>
    <property type="project" value="InterPro"/>
</dbReference>
<keyword evidence="2" id="KW-1277">Toxin-antitoxin system</keyword>
<sequence length="121" mass="13840">MNPDINRLEHILKGISRVEETLTVSYDEFIRNQDKKDIVFANFAMIGEAAARISDDLRKAHPDVSWKRSVAMRNVLIHNYMAVDYSIVWDTAMDDLPVLKKTDTKDTGGYIGEITESYNCI</sequence>
<evidence type="ECO:0000256" key="5">
    <source>
        <dbReference type="ARBA" id="ARBA00022801"/>
    </source>
</evidence>
<keyword evidence="4" id="KW-0547">Nucleotide-binding</keyword>
<evidence type="ECO:0000256" key="1">
    <source>
        <dbReference type="ARBA" id="ARBA00022553"/>
    </source>
</evidence>
<evidence type="ECO:0000256" key="2">
    <source>
        <dbReference type="ARBA" id="ARBA00022649"/>
    </source>
</evidence>
<proteinExistence type="predicted"/>
<protein>
    <submittedName>
        <fullName evidence="6">Uncharacterized protein with HEPN domain</fullName>
    </submittedName>
</protein>
<dbReference type="PANTHER" id="PTHR34139:SF1">
    <property type="entry name" value="RNASE MJ1380-RELATED"/>
    <property type="match status" value="1"/>
</dbReference>
<dbReference type="RefSeq" id="WP_116885048.1">
    <property type="nucleotide sequence ID" value="NZ_QEKH01000026.1"/>
</dbReference>
<gene>
    <name evidence="6" type="ORF">C8D82_12623</name>
</gene>